<dbReference type="STRING" id="131310.A0A0N5A257"/>
<dbReference type="Pfam" id="PF04627">
    <property type="entry name" value="ATP-synt_Eps"/>
    <property type="match status" value="1"/>
</dbReference>
<comment type="similarity">
    <text evidence="1">Belongs to the eukaryotic ATPase epsilon family.</text>
</comment>
<dbReference type="Proteomes" id="UP000038045">
    <property type="component" value="Unplaced"/>
</dbReference>
<dbReference type="GO" id="GO:0005743">
    <property type="term" value="C:mitochondrial inner membrane"/>
    <property type="evidence" value="ECO:0007669"/>
    <property type="project" value="InterPro"/>
</dbReference>
<accession>A0A0N5A257</accession>
<proteinExistence type="inferred from homology"/>
<evidence type="ECO:0000313" key="2">
    <source>
        <dbReference type="Proteomes" id="UP000038045"/>
    </source>
</evidence>
<dbReference type="SUPFAM" id="SSF48690">
    <property type="entry name" value="Epsilon subunit of mitochondrial F1F0-ATP synthase"/>
    <property type="match status" value="1"/>
</dbReference>
<dbReference type="InterPro" id="IPR036742">
    <property type="entry name" value="ATP_synth_F1_esu_sf_mt"/>
</dbReference>
<dbReference type="GO" id="GO:0046933">
    <property type="term" value="F:proton-transporting ATP synthase activity, rotational mechanism"/>
    <property type="evidence" value="ECO:0007669"/>
    <property type="project" value="InterPro"/>
</dbReference>
<evidence type="ECO:0000256" key="1">
    <source>
        <dbReference type="ARBA" id="ARBA00009502"/>
    </source>
</evidence>
<protein>
    <submittedName>
        <fullName evidence="3">ATP synthase subunit epsilon, mitochondrial</fullName>
    </submittedName>
</protein>
<keyword evidence="2" id="KW-1185">Reference proteome</keyword>
<dbReference type="WBParaSite" id="PTRK_0001570150.1">
    <property type="protein sequence ID" value="PTRK_0001570150.1"/>
    <property type="gene ID" value="PTRK_0001570150"/>
</dbReference>
<dbReference type="InterPro" id="IPR006721">
    <property type="entry name" value="ATP_synth_F1_esu_mt"/>
</dbReference>
<dbReference type="Gene3D" id="1.10.1620.20">
    <property type="entry name" value="ATP synthase, F1 complex, epsilon subunit superfamily, mitochondrial"/>
    <property type="match status" value="1"/>
</dbReference>
<name>A0A0N5A257_PARTI</name>
<dbReference type="GO" id="GO:0045259">
    <property type="term" value="C:proton-transporting ATP synthase complex"/>
    <property type="evidence" value="ECO:0007669"/>
    <property type="project" value="InterPro"/>
</dbReference>
<dbReference type="PANTHER" id="PTHR12448">
    <property type="entry name" value="ATP SYNTHASE EPSILON CHAIN, MITOCHONDRIAL"/>
    <property type="match status" value="1"/>
</dbReference>
<dbReference type="CDD" id="cd12153">
    <property type="entry name" value="F1-ATPase_epsilon"/>
    <property type="match status" value="1"/>
</dbReference>
<reference evidence="3" key="1">
    <citation type="submission" date="2017-02" db="UniProtKB">
        <authorList>
            <consortium name="WormBaseParasite"/>
        </authorList>
    </citation>
    <scope>IDENTIFICATION</scope>
</reference>
<sequence>MFWRAAGLTYVAYSRIAARTVRKCTKVSLNIGIPPTKLKMTPWENGKMIKNEQ</sequence>
<dbReference type="GO" id="GO:0042776">
    <property type="term" value="P:proton motive force-driven mitochondrial ATP synthesis"/>
    <property type="evidence" value="ECO:0007669"/>
    <property type="project" value="TreeGrafter"/>
</dbReference>
<evidence type="ECO:0000313" key="3">
    <source>
        <dbReference type="WBParaSite" id="PTRK_0001570150.1"/>
    </source>
</evidence>
<dbReference type="AlphaFoldDB" id="A0A0N5A257"/>
<dbReference type="PANTHER" id="PTHR12448:SF0">
    <property type="entry name" value="ATP SYNTHASE SUBUNIT EPSILON, MITOCHONDRIAL"/>
    <property type="match status" value="1"/>
</dbReference>
<organism evidence="2 3">
    <name type="scientific">Parastrongyloides trichosuri</name>
    <name type="common">Possum-specific nematode worm</name>
    <dbReference type="NCBI Taxonomy" id="131310"/>
    <lineage>
        <taxon>Eukaryota</taxon>
        <taxon>Metazoa</taxon>
        <taxon>Ecdysozoa</taxon>
        <taxon>Nematoda</taxon>
        <taxon>Chromadorea</taxon>
        <taxon>Rhabditida</taxon>
        <taxon>Tylenchina</taxon>
        <taxon>Panagrolaimomorpha</taxon>
        <taxon>Strongyloidoidea</taxon>
        <taxon>Strongyloididae</taxon>
        <taxon>Parastrongyloides</taxon>
    </lineage>
</organism>